<dbReference type="EMBL" id="CAJZBQ010000021">
    <property type="protein sequence ID" value="CAG9319107.1"/>
    <property type="molecule type" value="Genomic_DNA"/>
</dbReference>
<keyword evidence="2" id="KW-1185">Reference proteome</keyword>
<gene>
    <name evidence="1" type="ORF">BSTOLATCC_MIC22457</name>
</gene>
<name>A0AAU9J582_9CILI</name>
<proteinExistence type="predicted"/>
<protein>
    <submittedName>
        <fullName evidence="1">Uncharacterized protein</fullName>
    </submittedName>
</protein>
<evidence type="ECO:0000313" key="2">
    <source>
        <dbReference type="Proteomes" id="UP001162131"/>
    </source>
</evidence>
<dbReference type="Proteomes" id="UP001162131">
    <property type="component" value="Unassembled WGS sequence"/>
</dbReference>
<sequence>MCFDLIFTKAFYDSSDAKVKQDSSPNFASTDPAQVNSAVEPAFSCSSVYMNNFSWRWLIAGTPCGYQYSYVGWALGKFPINPQFKK</sequence>
<comment type="caution">
    <text evidence="1">The sequence shown here is derived from an EMBL/GenBank/DDBJ whole genome shotgun (WGS) entry which is preliminary data.</text>
</comment>
<accession>A0AAU9J582</accession>
<dbReference type="AlphaFoldDB" id="A0AAU9J582"/>
<evidence type="ECO:0000313" key="1">
    <source>
        <dbReference type="EMBL" id="CAG9319107.1"/>
    </source>
</evidence>
<organism evidence="1 2">
    <name type="scientific">Blepharisma stoltei</name>
    <dbReference type="NCBI Taxonomy" id="1481888"/>
    <lineage>
        <taxon>Eukaryota</taxon>
        <taxon>Sar</taxon>
        <taxon>Alveolata</taxon>
        <taxon>Ciliophora</taxon>
        <taxon>Postciliodesmatophora</taxon>
        <taxon>Heterotrichea</taxon>
        <taxon>Heterotrichida</taxon>
        <taxon>Blepharismidae</taxon>
        <taxon>Blepharisma</taxon>
    </lineage>
</organism>
<reference evidence="1" key="1">
    <citation type="submission" date="2021-09" db="EMBL/GenBank/DDBJ databases">
        <authorList>
            <consortium name="AG Swart"/>
            <person name="Singh M."/>
            <person name="Singh A."/>
            <person name="Seah K."/>
            <person name="Emmerich C."/>
        </authorList>
    </citation>
    <scope>NUCLEOTIDE SEQUENCE</scope>
    <source>
        <strain evidence="1">ATCC30299</strain>
    </source>
</reference>